<keyword evidence="1" id="KW-0560">Oxidoreductase</keyword>
<evidence type="ECO:0000259" key="2">
    <source>
        <dbReference type="Pfam" id="PF00248"/>
    </source>
</evidence>
<dbReference type="InterPro" id="IPR050523">
    <property type="entry name" value="AKR_Detox_Biosynth"/>
</dbReference>
<comment type="caution">
    <text evidence="3">The sequence shown here is derived from an EMBL/GenBank/DDBJ whole genome shotgun (WGS) entry which is preliminary data.</text>
</comment>
<evidence type="ECO:0000313" key="3">
    <source>
        <dbReference type="EMBL" id="GIG53483.1"/>
    </source>
</evidence>
<keyword evidence="4" id="KW-1185">Reference proteome</keyword>
<dbReference type="InterPro" id="IPR036812">
    <property type="entry name" value="NAD(P)_OxRdtase_dom_sf"/>
</dbReference>
<gene>
    <name evidence="3" type="ORF">Dac01nite_02350</name>
</gene>
<dbReference type="Gene3D" id="3.20.20.100">
    <property type="entry name" value="NADP-dependent oxidoreductase domain"/>
    <property type="match status" value="1"/>
</dbReference>
<dbReference type="SUPFAM" id="SSF51430">
    <property type="entry name" value="NAD(P)-linked oxidoreductase"/>
    <property type="match status" value="1"/>
</dbReference>
<dbReference type="GO" id="GO:0016491">
    <property type="term" value="F:oxidoreductase activity"/>
    <property type="evidence" value="ECO:0007669"/>
    <property type="project" value="UniProtKB-KW"/>
</dbReference>
<name>A0A919Q301_9MICO</name>
<dbReference type="AlphaFoldDB" id="A0A919Q301"/>
<dbReference type="PRINTS" id="PR00069">
    <property type="entry name" value="ALDKETRDTASE"/>
</dbReference>
<proteinExistence type="predicted"/>
<dbReference type="PROSITE" id="PS51257">
    <property type="entry name" value="PROKAR_LIPOPROTEIN"/>
    <property type="match status" value="1"/>
</dbReference>
<organism evidence="3 4">
    <name type="scientific">Demequina activiva</name>
    <dbReference type="NCBI Taxonomy" id="1582364"/>
    <lineage>
        <taxon>Bacteria</taxon>
        <taxon>Bacillati</taxon>
        <taxon>Actinomycetota</taxon>
        <taxon>Actinomycetes</taxon>
        <taxon>Micrococcales</taxon>
        <taxon>Demequinaceae</taxon>
        <taxon>Demequina</taxon>
    </lineage>
</organism>
<dbReference type="Proteomes" id="UP000652354">
    <property type="component" value="Unassembled WGS sequence"/>
</dbReference>
<dbReference type="InterPro" id="IPR020471">
    <property type="entry name" value="AKR"/>
</dbReference>
<dbReference type="PANTHER" id="PTHR43364:SF4">
    <property type="entry name" value="NAD(P)-LINKED OXIDOREDUCTASE SUPERFAMILY PROTEIN"/>
    <property type="match status" value="1"/>
</dbReference>
<evidence type="ECO:0000256" key="1">
    <source>
        <dbReference type="ARBA" id="ARBA00023002"/>
    </source>
</evidence>
<feature type="domain" description="NADP-dependent oxidoreductase" evidence="2">
    <location>
        <begin position="19"/>
        <end position="318"/>
    </location>
</feature>
<evidence type="ECO:0000313" key="4">
    <source>
        <dbReference type="Proteomes" id="UP000652354"/>
    </source>
</evidence>
<sequence>MAGVEQRRLGSAPFTVSAVGLGCNNFGRTGAASASQEGTDAVIAAALDAGVTFFDTADLYGGEWGVSETLMGNAWKGRRDEAIVATKFGFTEVDTPLDRLGAKGSRAYLRAACAASLERLQTDRIDLFQQHQPDPATPIGETVAALQELVEEGKIRAFGVSQFRSTQLDAAAAAATAAGASGIASSQDELSLIARAVERDGRLAAAERIGAGFLPFFPLANGLFTGKFSRDDMPADSRIARQRPHIAQDADWDAMEAYAALCEQWGVTMLEATLGWFLSRAVVSSVIAGATRPEQVTQNAASATWRPTSDQVVQIDALFPG</sequence>
<protein>
    <submittedName>
        <fullName evidence="3">Oxidoreductase</fullName>
    </submittedName>
</protein>
<dbReference type="EMBL" id="BONR01000001">
    <property type="protein sequence ID" value="GIG53483.1"/>
    <property type="molecule type" value="Genomic_DNA"/>
</dbReference>
<dbReference type="GO" id="GO:0005829">
    <property type="term" value="C:cytosol"/>
    <property type="evidence" value="ECO:0007669"/>
    <property type="project" value="TreeGrafter"/>
</dbReference>
<dbReference type="Pfam" id="PF00248">
    <property type="entry name" value="Aldo_ket_red"/>
    <property type="match status" value="1"/>
</dbReference>
<dbReference type="PANTHER" id="PTHR43364">
    <property type="entry name" value="NADH-SPECIFIC METHYLGLYOXAL REDUCTASE-RELATED"/>
    <property type="match status" value="1"/>
</dbReference>
<accession>A0A919Q301</accession>
<dbReference type="InterPro" id="IPR023210">
    <property type="entry name" value="NADP_OxRdtase_dom"/>
</dbReference>
<reference evidence="3" key="1">
    <citation type="submission" date="2021-01" db="EMBL/GenBank/DDBJ databases">
        <title>Whole genome shotgun sequence of Demequina activiva NBRC 110675.</title>
        <authorList>
            <person name="Komaki H."/>
            <person name="Tamura T."/>
        </authorList>
    </citation>
    <scope>NUCLEOTIDE SEQUENCE</scope>
    <source>
        <strain evidence="3">NBRC 110675</strain>
    </source>
</reference>